<evidence type="ECO:0000313" key="4">
    <source>
        <dbReference type="Proteomes" id="UP001374535"/>
    </source>
</evidence>
<keyword evidence="2" id="KW-0732">Signal</keyword>
<reference evidence="3 4" key="1">
    <citation type="journal article" date="2023" name="Life. Sci Alliance">
        <title>Evolutionary insights into 3D genome organization and epigenetic landscape of Vigna mungo.</title>
        <authorList>
            <person name="Junaid A."/>
            <person name="Singh B."/>
            <person name="Bhatia S."/>
        </authorList>
    </citation>
    <scope>NUCLEOTIDE SEQUENCE [LARGE SCALE GENOMIC DNA]</scope>
    <source>
        <strain evidence="3">Urdbean</strain>
    </source>
</reference>
<accession>A0AAQ3RHV1</accession>
<protein>
    <submittedName>
        <fullName evidence="3">Uncharacterized protein</fullName>
    </submittedName>
</protein>
<evidence type="ECO:0000256" key="2">
    <source>
        <dbReference type="SAM" id="SignalP"/>
    </source>
</evidence>
<feature type="compositionally biased region" description="Polar residues" evidence="1">
    <location>
        <begin position="138"/>
        <end position="165"/>
    </location>
</feature>
<dbReference type="AlphaFoldDB" id="A0AAQ3RHV1"/>
<feature type="region of interest" description="Disordered" evidence="1">
    <location>
        <begin position="125"/>
        <end position="178"/>
    </location>
</feature>
<organism evidence="3 4">
    <name type="scientific">Vigna mungo</name>
    <name type="common">Black gram</name>
    <name type="synonym">Phaseolus mungo</name>
    <dbReference type="NCBI Taxonomy" id="3915"/>
    <lineage>
        <taxon>Eukaryota</taxon>
        <taxon>Viridiplantae</taxon>
        <taxon>Streptophyta</taxon>
        <taxon>Embryophyta</taxon>
        <taxon>Tracheophyta</taxon>
        <taxon>Spermatophyta</taxon>
        <taxon>Magnoliopsida</taxon>
        <taxon>eudicotyledons</taxon>
        <taxon>Gunneridae</taxon>
        <taxon>Pentapetalae</taxon>
        <taxon>rosids</taxon>
        <taxon>fabids</taxon>
        <taxon>Fabales</taxon>
        <taxon>Fabaceae</taxon>
        <taxon>Papilionoideae</taxon>
        <taxon>50 kb inversion clade</taxon>
        <taxon>NPAAA clade</taxon>
        <taxon>indigoferoid/millettioid clade</taxon>
        <taxon>Phaseoleae</taxon>
        <taxon>Vigna</taxon>
    </lineage>
</organism>
<feature type="signal peptide" evidence="2">
    <location>
        <begin position="1"/>
        <end position="19"/>
    </location>
</feature>
<dbReference type="EMBL" id="CP144691">
    <property type="protein sequence ID" value="WVY93342.1"/>
    <property type="molecule type" value="Genomic_DNA"/>
</dbReference>
<name>A0AAQ3RHV1_VIGMU</name>
<evidence type="ECO:0000313" key="3">
    <source>
        <dbReference type="EMBL" id="WVY93342.1"/>
    </source>
</evidence>
<keyword evidence="4" id="KW-1185">Reference proteome</keyword>
<sequence length="227" mass="25014">MLLILWVWPLFSAAYSMLGLEVGKMLGKPQMELPLTVAALRSANMVAPQLDLQLLATTSGSAIGLRGCMVLVHQNGNRTPTEHMDYTCRTQKNLPEGETLGGAEFLNTQLTSNSIALDDGSLCRARQRQKPTTTPPTKSLNQFPSTHKLQTTSPQRNNQPMTNPSPRIPKPEHTGNDIMVGEEREGIIDEEGTKEAKFLNMKSGNENPNLKLKSPRQLSMAHKAAHY</sequence>
<feature type="chain" id="PRO_5042962977" evidence="2">
    <location>
        <begin position="20"/>
        <end position="227"/>
    </location>
</feature>
<feature type="region of interest" description="Disordered" evidence="1">
    <location>
        <begin position="200"/>
        <end position="227"/>
    </location>
</feature>
<gene>
    <name evidence="3" type="ORF">V8G54_032430</name>
</gene>
<evidence type="ECO:0000256" key="1">
    <source>
        <dbReference type="SAM" id="MobiDB-lite"/>
    </source>
</evidence>
<proteinExistence type="predicted"/>
<feature type="compositionally biased region" description="Basic and acidic residues" evidence="1">
    <location>
        <begin position="169"/>
        <end position="178"/>
    </location>
</feature>
<dbReference type="Proteomes" id="UP001374535">
    <property type="component" value="Chromosome 10"/>
</dbReference>